<organism evidence="1 2">
    <name type="scientific">Ralstonia solanacearum</name>
    <name type="common">Pseudomonas solanacearum</name>
    <dbReference type="NCBI Taxonomy" id="305"/>
    <lineage>
        <taxon>Bacteria</taxon>
        <taxon>Pseudomonadati</taxon>
        <taxon>Pseudomonadota</taxon>
        <taxon>Betaproteobacteria</taxon>
        <taxon>Burkholderiales</taxon>
        <taxon>Burkholderiaceae</taxon>
        <taxon>Ralstonia</taxon>
        <taxon>Ralstonia solanacearum species complex</taxon>
    </lineage>
</organism>
<proteinExistence type="predicted"/>
<comment type="caution">
    <text evidence="1">The sequence shown here is derived from an EMBL/GenBank/DDBJ whole genome shotgun (WGS) entry which is preliminary data.</text>
</comment>
<name>A0AAE3T4Z7_RALSL</name>
<evidence type="ECO:0000313" key="1">
    <source>
        <dbReference type="EMBL" id="MDB0523676.1"/>
    </source>
</evidence>
<dbReference type="AlphaFoldDB" id="A0AAE3T4Z7"/>
<accession>A0AAE3T4Z7</accession>
<protein>
    <submittedName>
        <fullName evidence="1">Uncharacterized protein</fullName>
    </submittedName>
</protein>
<dbReference type="RefSeq" id="WP_155282218.1">
    <property type="nucleotide sequence ID" value="NZ_CDLS01000001.1"/>
</dbReference>
<gene>
    <name evidence="1" type="ORF">LBW55_18900</name>
</gene>
<dbReference type="Proteomes" id="UP001143674">
    <property type="component" value="Unassembled WGS sequence"/>
</dbReference>
<evidence type="ECO:0000313" key="2">
    <source>
        <dbReference type="Proteomes" id="UP001143674"/>
    </source>
</evidence>
<sequence>MDVRVGHAVDRTGIAFKDGRLRMALFTPALPPHPLRGPVDDRVRALL</sequence>
<dbReference type="EMBL" id="JAIVEX010000010">
    <property type="protein sequence ID" value="MDB0523676.1"/>
    <property type="molecule type" value="Genomic_DNA"/>
</dbReference>
<reference evidence="1" key="1">
    <citation type="submission" date="2021-09" db="EMBL/GenBank/DDBJ databases">
        <title>Genomic analysis of Ralstonia spp.</title>
        <authorList>
            <person name="Aburjaile F."/>
            <person name="Ariute J.C."/>
            <person name="Pais A.K.L."/>
            <person name="Albuquerque G.M.R."/>
            <person name="Silva A.M.F."/>
            <person name="Brenig B."/>
            <person name="Azevedo V."/>
            <person name="Matiuzzi M."/>
            <person name="Ramos R."/>
            <person name="Goes-Neto A."/>
            <person name="Soares S."/>
            <person name="Iseppon A.M.B."/>
            <person name="Souza E."/>
            <person name="Gama M."/>
        </authorList>
    </citation>
    <scope>NUCLEOTIDE SEQUENCE</scope>
    <source>
        <strain evidence="1">B4</strain>
    </source>
</reference>
<dbReference type="GeneID" id="61365743"/>